<dbReference type="PROSITE" id="PS00059">
    <property type="entry name" value="ADH_ZINC"/>
    <property type="match status" value="1"/>
</dbReference>
<comment type="cofactor">
    <cofactor evidence="4">
        <name>Zn(2+)</name>
        <dbReference type="ChEBI" id="CHEBI:29105"/>
    </cofactor>
</comment>
<dbReference type="InterPro" id="IPR013149">
    <property type="entry name" value="ADH-like_C"/>
</dbReference>
<dbReference type="SUPFAM" id="SSF50129">
    <property type="entry name" value="GroES-like"/>
    <property type="match status" value="1"/>
</dbReference>
<evidence type="ECO:0000313" key="6">
    <source>
        <dbReference type="EMBL" id="RGD73597.1"/>
    </source>
</evidence>
<dbReference type="AlphaFoldDB" id="A0A3E3DWC9"/>
<sequence length="350" mass="37889">MDIKEMKFSVLTKKGHAEVRTRPLPELGDRQVLIKQEACNICTTDYGQWLGLREHQGYPMAGGHEGSGTIVAKGKKVMDFEIGDRVAMAYDGCGECEACRKGDVLHCTDTSITGKTEDGYWGAFGFSNYAVRNARSVIKVSKDLSPSEAAFLEPLATVVKGLKKLKVKPMENVVIIGAGTMGLVNAQAAKANGCRVIVSEVMEKKLETAKAMGFEVIDAGNSDPVEEVKNLTGGVGADAVIVAVGLTLANNQAIEMLKPTDGRILFFAAGYPAPQLDFDSNLVHYKRLELIGTFAADSIDFFTAGKMLSDRSVDVSKIIEPTKFKLDYVQKAFEMAAKPGMYRVSVLLQD</sequence>
<dbReference type="Pfam" id="PF00107">
    <property type="entry name" value="ADH_zinc_N"/>
    <property type="match status" value="1"/>
</dbReference>
<keyword evidence="2 4" id="KW-0862">Zinc</keyword>
<evidence type="ECO:0000256" key="4">
    <source>
        <dbReference type="RuleBase" id="RU361277"/>
    </source>
</evidence>
<evidence type="ECO:0000256" key="1">
    <source>
        <dbReference type="ARBA" id="ARBA00022723"/>
    </source>
</evidence>
<dbReference type="Gene3D" id="3.90.180.10">
    <property type="entry name" value="Medium-chain alcohol dehydrogenases, catalytic domain"/>
    <property type="match status" value="1"/>
</dbReference>
<dbReference type="Pfam" id="PF08240">
    <property type="entry name" value="ADH_N"/>
    <property type="match status" value="1"/>
</dbReference>
<dbReference type="PANTHER" id="PTHR43401">
    <property type="entry name" value="L-THREONINE 3-DEHYDROGENASE"/>
    <property type="match status" value="1"/>
</dbReference>
<feature type="domain" description="Enoyl reductase (ER)" evidence="5">
    <location>
        <begin position="15"/>
        <end position="348"/>
    </location>
</feature>
<name>A0A3E3DWC9_9FIRM</name>
<dbReference type="InterPro" id="IPR002328">
    <property type="entry name" value="ADH_Zn_CS"/>
</dbReference>
<dbReference type="PANTHER" id="PTHR43401:SF2">
    <property type="entry name" value="L-THREONINE 3-DEHYDROGENASE"/>
    <property type="match status" value="1"/>
</dbReference>
<dbReference type="Gene3D" id="3.40.50.720">
    <property type="entry name" value="NAD(P)-binding Rossmann-like Domain"/>
    <property type="match status" value="1"/>
</dbReference>
<gene>
    <name evidence="6" type="ORF">DW687_09610</name>
</gene>
<organism evidence="6 7">
    <name type="scientific">Anaerofustis stercorihominis</name>
    <dbReference type="NCBI Taxonomy" id="214853"/>
    <lineage>
        <taxon>Bacteria</taxon>
        <taxon>Bacillati</taxon>
        <taxon>Bacillota</taxon>
        <taxon>Clostridia</taxon>
        <taxon>Eubacteriales</taxon>
        <taxon>Eubacteriaceae</taxon>
        <taxon>Anaerofustis</taxon>
    </lineage>
</organism>
<dbReference type="InterPro" id="IPR036291">
    <property type="entry name" value="NAD(P)-bd_dom_sf"/>
</dbReference>
<accession>A0A3E3DWC9</accession>
<dbReference type="SUPFAM" id="SSF51735">
    <property type="entry name" value="NAD(P)-binding Rossmann-fold domains"/>
    <property type="match status" value="1"/>
</dbReference>
<evidence type="ECO:0000256" key="2">
    <source>
        <dbReference type="ARBA" id="ARBA00022833"/>
    </source>
</evidence>
<protein>
    <submittedName>
        <fullName evidence="6">Alcohol dehydrogenase</fullName>
    </submittedName>
</protein>
<dbReference type="Proteomes" id="UP000261212">
    <property type="component" value="Unassembled WGS sequence"/>
</dbReference>
<comment type="caution">
    <text evidence="6">The sequence shown here is derived from an EMBL/GenBank/DDBJ whole genome shotgun (WGS) entry which is preliminary data.</text>
</comment>
<dbReference type="GO" id="GO:0008270">
    <property type="term" value="F:zinc ion binding"/>
    <property type="evidence" value="ECO:0007669"/>
    <property type="project" value="InterPro"/>
</dbReference>
<dbReference type="GO" id="GO:0016491">
    <property type="term" value="F:oxidoreductase activity"/>
    <property type="evidence" value="ECO:0007669"/>
    <property type="project" value="UniProtKB-KW"/>
</dbReference>
<evidence type="ECO:0000313" key="7">
    <source>
        <dbReference type="Proteomes" id="UP000261212"/>
    </source>
</evidence>
<keyword evidence="3" id="KW-0560">Oxidoreductase</keyword>
<dbReference type="RefSeq" id="WP_117532577.1">
    <property type="nucleotide sequence ID" value="NZ_QUSM01000005.1"/>
</dbReference>
<dbReference type="InterPro" id="IPR050129">
    <property type="entry name" value="Zn_alcohol_dh"/>
</dbReference>
<dbReference type="InterPro" id="IPR013154">
    <property type="entry name" value="ADH-like_N"/>
</dbReference>
<evidence type="ECO:0000256" key="3">
    <source>
        <dbReference type="ARBA" id="ARBA00023002"/>
    </source>
</evidence>
<keyword evidence="1 4" id="KW-0479">Metal-binding</keyword>
<dbReference type="InterPro" id="IPR020843">
    <property type="entry name" value="ER"/>
</dbReference>
<comment type="similarity">
    <text evidence="4">Belongs to the zinc-containing alcohol dehydrogenase family.</text>
</comment>
<evidence type="ECO:0000259" key="5">
    <source>
        <dbReference type="SMART" id="SM00829"/>
    </source>
</evidence>
<dbReference type="InterPro" id="IPR011032">
    <property type="entry name" value="GroES-like_sf"/>
</dbReference>
<proteinExistence type="inferred from homology"/>
<reference evidence="6 7" key="1">
    <citation type="submission" date="2018-08" db="EMBL/GenBank/DDBJ databases">
        <title>A genome reference for cultivated species of the human gut microbiota.</title>
        <authorList>
            <person name="Zou Y."/>
            <person name="Xue W."/>
            <person name="Luo G."/>
        </authorList>
    </citation>
    <scope>NUCLEOTIDE SEQUENCE [LARGE SCALE GENOMIC DNA]</scope>
    <source>
        <strain evidence="6 7">AM25-6</strain>
    </source>
</reference>
<dbReference type="EMBL" id="QUSM01000005">
    <property type="protein sequence ID" value="RGD73597.1"/>
    <property type="molecule type" value="Genomic_DNA"/>
</dbReference>
<dbReference type="SMART" id="SM00829">
    <property type="entry name" value="PKS_ER"/>
    <property type="match status" value="1"/>
</dbReference>